<evidence type="ECO:0000313" key="2">
    <source>
        <dbReference type="Proteomes" id="UP000231564"/>
    </source>
</evidence>
<dbReference type="OrthoDB" id="1190777at2"/>
<dbReference type="GeneID" id="47723099"/>
<dbReference type="AlphaFoldDB" id="A0A2H1E9E2"/>
<gene>
    <name evidence="1" type="ORF">MARIT_1581</name>
</gene>
<dbReference type="EMBL" id="LT634361">
    <property type="protein sequence ID" value="SFZ82425.1"/>
    <property type="molecule type" value="Genomic_DNA"/>
</dbReference>
<dbReference type="Proteomes" id="UP000231564">
    <property type="component" value="Chromosome MARIT"/>
</dbReference>
<keyword evidence="2" id="KW-1185">Reference proteome</keyword>
<dbReference type="KEGG" id="tmar:MARIT_1581"/>
<sequence>MIKEIRKYYDVSNRIIAVYIQRSLSFLESAINGRRGFDLPSINKLLTLYKSLQLATPINMLSEITPVMNEEKKETLQQLKKQKEAVAILLIAHQKKLAQLQQQREQWFRGINACISLLNNTELSTTDVKWIDLRKNHIKARLAKHSLFKETQQQLKIKLLKDEERYLTAAIISLKATI</sequence>
<evidence type="ECO:0000313" key="1">
    <source>
        <dbReference type="EMBL" id="SFZ82425.1"/>
    </source>
</evidence>
<dbReference type="RefSeq" id="WP_100211183.1">
    <property type="nucleotide sequence ID" value="NZ_CP138495.1"/>
</dbReference>
<name>A0A2H1E9E2_9FLAO</name>
<reference evidence="1 2" key="1">
    <citation type="submission" date="2016-11" db="EMBL/GenBank/DDBJ databases">
        <authorList>
            <person name="Jaros S."/>
            <person name="Januszkiewicz K."/>
            <person name="Wedrychowicz H."/>
        </authorList>
    </citation>
    <scope>NUCLEOTIDE SEQUENCE [LARGE SCALE GENOMIC DNA]</scope>
    <source>
        <strain evidence="1">NCIMB 2154T</strain>
    </source>
</reference>
<protein>
    <submittedName>
        <fullName evidence="1">Uncharacterized protein</fullName>
    </submittedName>
</protein>
<organism evidence="1 2">
    <name type="scientific">Tenacibaculum maritimum NCIMB 2154</name>
    <dbReference type="NCBI Taxonomy" id="1349785"/>
    <lineage>
        <taxon>Bacteria</taxon>
        <taxon>Pseudomonadati</taxon>
        <taxon>Bacteroidota</taxon>
        <taxon>Flavobacteriia</taxon>
        <taxon>Flavobacteriales</taxon>
        <taxon>Flavobacteriaceae</taxon>
        <taxon>Tenacibaculum</taxon>
    </lineage>
</organism>
<accession>A0A2H1E9E2</accession>
<proteinExistence type="predicted"/>